<organism evidence="1 2">
    <name type="scientific">Alteromonas alba</name>
    <dbReference type="NCBI Taxonomy" id="2079529"/>
    <lineage>
        <taxon>Bacteria</taxon>
        <taxon>Pseudomonadati</taxon>
        <taxon>Pseudomonadota</taxon>
        <taxon>Gammaproteobacteria</taxon>
        <taxon>Alteromonadales</taxon>
        <taxon>Alteromonadaceae</taxon>
        <taxon>Alteromonas/Salinimonas group</taxon>
        <taxon>Alteromonas</taxon>
    </lineage>
</organism>
<protein>
    <submittedName>
        <fullName evidence="1">Uncharacterized protein</fullName>
    </submittedName>
</protein>
<dbReference type="InterPro" id="IPR021879">
    <property type="entry name" value="VC2046_fam"/>
</dbReference>
<keyword evidence="2" id="KW-1185">Reference proteome</keyword>
<name>A0A2S9V8S7_9ALTE</name>
<dbReference type="Proteomes" id="UP000238949">
    <property type="component" value="Unassembled WGS sequence"/>
</dbReference>
<dbReference type="OrthoDB" id="6330693at2"/>
<dbReference type="EMBL" id="PVNP01000157">
    <property type="protein sequence ID" value="PRO72860.1"/>
    <property type="molecule type" value="Genomic_DNA"/>
</dbReference>
<dbReference type="AlphaFoldDB" id="A0A2S9V8S7"/>
<dbReference type="Pfam" id="PF11993">
    <property type="entry name" value="VC2046"/>
    <property type="match status" value="1"/>
</dbReference>
<evidence type="ECO:0000313" key="2">
    <source>
        <dbReference type="Proteomes" id="UP000238949"/>
    </source>
</evidence>
<evidence type="ECO:0000313" key="1">
    <source>
        <dbReference type="EMBL" id="PRO72860.1"/>
    </source>
</evidence>
<comment type="caution">
    <text evidence="1">The sequence shown here is derived from an EMBL/GenBank/DDBJ whole genome shotgun (WGS) entry which is preliminary data.</text>
</comment>
<gene>
    <name evidence="1" type="ORF">C6Y40_14410</name>
</gene>
<sequence>MILQPDTITQTSFDVQNVTSSLPLNKAVGGSAALFTLYLAISEARGDEPVRWSSAPEQVEDSDFPARLNHYRRSPLASTSEHVDSHLKWQAGLSRSFSSEHIRLWQAISPDPLSFHNNSKRLEPEVKQNCPYRTQLAWVSEKASQIREPDATLLADTIPASQAIAV</sequence>
<accession>A0A2S9V8S7</accession>
<proteinExistence type="predicted"/>
<reference evidence="2" key="1">
    <citation type="journal article" date="2020" name="Int. J. Syst. Evol. Microbiol.">
        <title>Alteromonas alba sp. nov., a marine bacterium isolated from the seawater of the West Pacific Ocean.</title>
        <authorList>
            <person name="Sun C."/>
            <person name="Wu Y.-H."/>
            <person name="Xamxidin M."/>
            <person name="Cheng H."/>
            <person name="Xu X.-W."/>
        </authorList>
    </citation>
    <scope>NUCLEOTIDE SEQUENCE [LARGE SCALE GENOMIC DNA]</scope>
    <source>
        <strain evidence="2">190</strain>
    </source>
</reference>